<dbReference type="InterPro" id="IPR051219">
    <property type="entry name" value="Heterochromatin_chromo-domain"/>
</dbReference>
<dbReference type="Gene3D" id="2.40.50.40">
    <property type="match status" value="2"/>
</dbReference>
<dbReference type="InterPro" id="IPR000953">
    <property type="entry name" value="Chromo/chromo_shadow_dom"/>
</dbReference>
<comment type="caution">
    <text evidence="5">The sequence shown here is derived from an EMBL/GenBank/DDBJ whole genome shotgun (WGS) entry which is preliminary data.</text>
</comment>
<reference evidence="5" key="1">
    <citation type="submission" date="2020-09" db="EMBL/GenBank/DDBJ databases">
        <title>Comparative genome analyses of four rice-infecting Rhizoctonia solani isolates reveal extensive enrichment of homogalacturonan modification genes.</title>
        <authorList>
            <person name="Lee D.-Y."/>
            <person name="Jeon J."/>
            <person name="Kim K.-T."/>
            <person name="Cheong K."/>
            <person name="Song H."/>
            <person name="Choi G."/>
            <person name="Ko J."/>
            <person name="Opiyo S.O."/>
            <person name="Zuo S."/>
            <person name="Madhav S."/>
            <person name="Lee Y.-H."/>
            <person name="Wang G.-L."/>
        </authorList>
    </citation>
    <scope>NUCLEOTIDE SEQUENCE</scope>
    <source>
        <strain evidence="5">AG1-IA YN-7</strain>
    </source>
</reference>
<evidence type="ECO:0000259" key="4">
    <source>
        <dbReference type="PROSITE" id="PS50013"/>
    </source>
</evidence>
<dbReference type="SMART" id="SM00298">
    <property type="entry name" value="CHROMO"/>
    <property type="match status" value="1"/>
</dbReference>
<evidence type="ECO:0000256" key="1">
    <source>
        <dbReference type="ARBA" id="ARBA00004123"/>
    </source>
</evidence>
<dbReference type="PANTHER" id="PTHR22812">
    <property type="entry name" value="CHROMOBOX PROTEIN"/>
    <property type="match status" value="1"/>
</dbReference>
<feature type="compositionally biased region" description="Basic residues" evidence="3">
    <location>
        <begin position="104"/>
        <end position="122"/>
    </location>
</feature>
<feature type="compositionally biased region" description="Basic and acidic residues" evidence="3">
    <location>
        <begin position="86"/>
        <end position="103"/>
    </location>
</feature>
<feature type="region of interest" description="Disordered" evidence="3">
    <location>
        <begin position="86"/>
        <end position="169"/>
    </location>
</feature>
<sequence length="239" mass="27464">MAISPKNKGRTSKKAKEVVEEYEEEEKASGSEQEDDEEEGYEVEAILDAKWQYNKRGKWSYFVRWKGYGPEDDLWIDEEDAGGSEDLVKEYHEANNLPRDGKGKKGPVKKGRPSATAQKKRKASVEEMDVDEEEAPKKQTKRGRPSKNKEPEPKSDEEEEEPEFASMDDYMKKAKWNDLIKEIETVENTGEADGELVALVTRADGQKARVMTTVLAERCPQKLIAFYETHLKWRPTEEE</sequence>
<dbReference type="SMART" id="SM00300">
    <property type="entry name" value="ChSh"/>
    <property type="match status" value="1"/>
</dbReference>
<dbReference type="InterPro" id="IPR008251">
    <property type="entry name" value="Chromo_shadow_dom"/>
</dbReference>
<evidence type="ECO:0000313" key="5">
    <source>
        <dbReference type="EMBL" id="KAF8675657.1"/>
    </source>
</evidence>
<evidence type="ECO:0000313" key="6">
    <source>
        <dbReference type="Proteomes" id="UP000650582"/>
    </source>
</evidence>
<evidence type="ECO:0000256" key="3">
    <source>
        <dbReference type="SAM" id="MobiDB-lite"/>
    </source>
</evidence>
<name>A0A8H7H3T5_9AGAM</name>
<keyword evidence="2" id="KW-0539">Nucleus</keyword>
<dbReference type="Proteomes" id="UP000650582">
    <property type="component" value="Unassembled WGS sequence"/>
</dbReference>
<evidence type="ECO:0000256" key="2">
    <source>
        <dbReference type="ARBA" id="ARBA00023242"/>
    </source>
</evidence>
<proteinExistence type="predicted"/>
<dbReference type="InterPro" id="IPR023780">
    <property type="entry name" value="Chromo_domain"/>
</dbReference>
<feature type="compositionally biased region" description="Acidic residues" evidence="3">
    <location>
        <begin position="20"/>
        <end position="41"/>
    </location>
</feature>
<dbReference type="AlphaFoldDB" id="A0A8H7H3T5"/>
<dbReference type="SUPFAM" id="SSF54160">
    <property type="entry name" value="Chromo domain-like"/>
    <property type="match status" value="2"/>
</dbReference>
<dbReference type="Pfam" id="PF01393">
    <property type="entry name" value="Chromo_shadow"/>
    <property type="match status" value="1"/>
</dbReference>
<dbReference type="PROSITE" id="PS50013">
    <property type="entry name" value="CHROMO_2"/>
    <property type="match status" value="1"/>
</dbReference>
<accession>A0A8H7H3T5</accession>
<protein>
    <submittedName>
        <fullName evidence="5">Chromo (CHRromatin Organization MOdifier) domain</fullName>
    </submittedName>
</protein>
<organism evidence="5 6">
    <name type="scientific">Rhizoctonia solani</name>
    <dbReference type="NCBI Taxonomy" id="456999"/>
    <lineage>
        <taxon>Eukaryota</taxon>
        <taxon>Fungi</taxon>
        <taxon>Dikarya</taxon>
        <taxon>Basidiomycota</taxon>
        <taxon>Agaricomycotina</taxon>
        <taxon>Agaricomycetes</taxon>
        <taxon>Cantharellales</taxon>
        <taxon>Ceratobasidiaceae</taxon>
        <taxon>Rhizoctonia</taxon>
    </lineage>
</organism>
<dbReference type="GO" id="GO:0005634">
    <property type="term" value="C:nucleus"/>
    <property type="evidence" value="ECO:0007669"/>
    <property type="project" value="UniProtKB-SubCell"/>
</dbReference>
<dbReference type="EMBL" id="JACYCC010000082">
    <property type="protein sequence ID" value="KAF8675657.1"/>
    <property type="molecule type" value="Genomic_DNA"/>
</dbReference>
<gene>
    <name evidence="5" type="ORF">RHS04_06643</name>
</gene>
<comment type="subcellular location">
    <subcellularLocation>
        <location evidence="1">Nucleus</location>
    </subcellularLocation>
</comment>
<dbReference type="GO" id="GO:0006338">
    <property type="term" value="P:chromatin remodeling"/>
    <property type="evidence" value="ECO:0007669"/>
    <property type="project" value="UniProtKB-ARBA"/>
</dbReference>
<dbReference type="InterPro" id="IPR016197">
    <property type="entry name" value="Chromo-like_dom_sf"/>
</dbReference>
<dbReference type="Pfam" id="PF00385">
    <property type="entry name" value="Chromo"/>
    <property type="match status" value="1"/>
</dbReference>
<feature type="region of interest" description="Disordered" evidence="3">
    <location>
        <begin position="1"/>
        <end position="41"/>
    </location>
</feature>
<feature type="domain" description="Chromo" evidence="4">
    <location>
        <begin position="41"/>
        <end position="103"/>
    </location>
</feature>